<feature type="compositionally biased region" description="Polar residues" evidence="1">
    <location>
        <begin position="1"/>
        <end position="14"/>
    </location>
</feature>
<feature type="transmembrane region" description="Helical" evidence="2">
    <location>
        <begin position="32"/>
        <end position="48"/>
    </location>
</feature>
<dbReference type="AlphaFoldDB" id="A0A8B8E293"/>
<protein>
    <submittedName>
        <fullName evidence="4">Uncharacterized protein LOC111131434 isoform X1</fullName>
    </submittedName>
</protein>
<feature type="region of interest" description="Disordered" evidence="1">
    <location>
        <begin position="1"/>
        <end position="26"/>
    </location>
</feature>
<keyword evidence="2" id="KW-1133">Transmembrane helix</keyword>
<proteinExistence type="predicted"/>
<keyword evidence="3" id="KW-1185">Reference proteome</keyword>
<evidence type="ECO:0000313" key="3">
    <source>
        <dbReference type="Proteomes" id="UP000694844"/>
    </source>
</evidence>
<evidence type="ECO:0000256" key="1">
    <source>
        <dbReference type="SAM" id="MobiDB-lite"/>
    </source>
</evidence>
<dbReference type="KEGG" id="cvn:111131434"/>
<name>A0A8B8E293_CRAVI</name>
<evidence type="ECO:0000313" key="4">
    <source>
        <dbReference type="RefSeq" id="XP_022334662.1"/>
    </source>
</evidence>
<feature type="compositionally biased region" description="Basic and acidic residues" evidence="1">
    <location>
        <begin position="16"/>
        <end position="26"/>
    </location>
</feature>
<keyword evidence="2" id="KW-0472">Membrane</keyword>
<sequence>MQTYIHSLASSKNRGPSKETDHSEETSKMQQLIFHLVLAIIVVVYGQIPVESPTDFLNTAPQVDPLSTRTTLDGTVLPADGLLTGDPLGGVQRQGILDGGFTLPQETRLRQLPVDGIIPSEPRALLPRQLPLGDPLSGEPGRPLQISPSGQCPTFLSRYEGDILVINLVPGTCDMLIFVQDQTHLFPAAAGILFNTGAGRILLPMVTFRGNSTTESIATGCPMIPLRYLGPRIVLDTIPGRCQIVLGIRRFPILDQSDIPGLPAEPRLVTRAVFERTSGIL</sequence>
<dbReference type="RefSeq" id="XP_022334662.1">
    <property type="nucleotide sequence ID" value="XM_022478954.1"/>
</dbReference>
<keyword evidence="2" id="KW-0812">Transmembrane</keyword>
<dbReference type="Proteomes" id="UP000694844">
    <property type="component" value="Chromosome 4"/>
</dbReference>
<evidence type="ECO:0000256" key="2">
    <source>
        <dbReference type="SAM" id="Phobius"/>
    </source>
</evidence>
<dbReference type="OrthoDB" id="6160485at2759"/>
<accession>A0A8B8E293</accession>
<dbReference type="GeneID" id="111131434"/>
<gene>
    <name evidence="4" type="primary">LOC111131434</name>
</gene>
<reference evidence="4" key="1">
    <citation type="submission" date="2025-08" db="UniProtKB">
        <authorList>
            <consortium name="RefSeq"/>
        </authorList>
    </citation>
    <scope>IDENTIFICATION</scope>
    <source>
        <tissue evidence="4">Whole sample</tissue>
    </source>
</reference>
<organism evidence="3 4">
    <name type="scientific">Crassostrea virginica</name>
    <name type="common">Eastern oyster</name>
    <dbReference type="NCBI Taxonomy" id="6565"/>
    <lineage>
        <taxon>Eukaryota</taxon>
        <taxon>Metazoa</taxon>
        <taxon>Spiralia</taxon>
        <taxon>Lophotrochozoa</taxon>
        <taxon>Mollusca</taxon>
        <taxon>Bivalvia</taxon>
        <taxon>Autobranchia</taxon>
        <taxon>Pteriomorphia</taxon>
        <taxon>Ostreida</taxon>
        <taxon>Ostreoidea</taxon>
        <taxon>Ostreidae</taxon>
        <taxon>Crassostrea</taxon>
    </lineage>
</organism>